<dbReference type="Gene3D" id="3.40.50.2000">
    <property type="entry name" value="Glycogen Phosphorylase B"/>
    <property type="match status" value="2"/>
</dbReference>
<dbReference type="Pfam" id="PF13692">
    <property type="entry name" value="Glyco_trans_1_4"/>
    <property type="match status" value="1"/>
</dbReference>
<protein>
    <recommendedName>
        <fullName evidence="3">Glycosyltransferase</fullName>
    </recommendedName>
</protein>
<dbReference type="SUPFAM" id="SSF53756">
    <property type="entry name" value="UDP-Glycosyltransferase/glycogen phosphorylase"/>
    <property type="match status" value="1"/>
</dbReference>
<evidence type="ECO:0000313" key="2">
    <source>
        <dbReference type="Proteomes" id="UP001500454"/>
    </source>
</evidence>
<proteinExistence type="predicted"/>
<keyword evidence="2" id="KW-1185">Reference proteome</keyword>
<accession>A0ABP8IYQ3</accession>
<dbReference type="PANTHER" id="PTHR12526">
    <property type="entry name" value="GLYCOSYLTRANSFERASE"/>
    <property type="match status" value="1"/>
</dbReference>
<comment type="caution">
    <text evidence="1">The sequence shown here is derived from an EMBL/GenBank/DDBJ whole genome shotgun (WGS) entry which is preliminary data.</text>
</comment>
<evidence type="ECO:0008006" key="3">
    <source>
        <dbReference type="Google" id="ProtNLM"/>
    </source>
</evidence>
<name>A0ABP8IYQ3_9BACT</name>
<dbReference type="RefSeq" id="WP_345223717.1">
    <property type="nucleotide sequence ID" value="NZ_BAABHA010000004.1"/>
</dbReference>
<gene>
    <name evidence="1" type="ORF">GCM10023186_19620</name>
</gene>
<dbReference type="PANTHER" id="PTHR12526:SF635">
    <property type="entry name" value="GLYCOSYL TRANSFERASE GROUP 1"/>
    <property type="match status" value="1"/>
</dbReference>
<evidence type="ECO:0000313" key="1">
    <source>
        <dbReference type="EMBL" id="GAA4380776.1"/>
    </source>
</evidence>
<dbReference type="EMBL" id="BAABHA010000004">
    <property type="protein sequence ID" value="GAA4380776.1"/>
    <property type="molecule type" value="Genomic_DNA"/>
</dbReference>
<reference evidence="2" key="1">
    <citation type="journal article" date="2019" name="Int. J. Syst. Evol. Microbiol.">
        <title>The Global Catalogue of Microorganisms (GCM) 10K type strain sequencing project: providing services to taxonomists for standard genome sequencing and annotation.</title>
        <authorList>
            <consortium name="The Broad Institute Genomics Platform"/>
            <consortium name="The Broad Institute Genome Sequencing Center for Infectious Disease"/>
            <person name="Wu L."/>
            <person name="Ma J."/>
        </authorList>
    </citation>
    <scope>NUCLEOTIDE SEQUENCE [LARGE SCALE GENOMIC DNA]</scope>
    <source>
        <strain evidence="2">JCM 17924</strain>
    </source>
</reference>
<dbReference type="CDD" id="cd03801">
    <property type="entry name" value="GT4_PimA-like"/>
    <property type="match status" value="1"/>
</dbReference>
<sequence length="403" mass="45068">MKILWLAPFPHPRHPAQHPAPWLTTLAQALAQQPGLELTVLNWESGLDAPVENFERDGIRFVFLRVPASRADILSLYTRRVGIIREYLRRHHHRYNLIHVHGSEMQFQAAVAGLEVPVLLSVQGLISECVKALPDTVSVRRALWSLASYYELKYLPQVREFLCRTHWDKAHIARLSPGARIHHNWEMLRPEFFGAAPRAGMPAAVPQVLFMGGTQVMKGFHETMQAFNLIRQETPARLVLVGDTYAEELVRYIRKAGLRHIEPGDVDCRRFQSSAQLIELFRQSLCLLHPSYIDNSPNSVCEAQVAGLPVVASNVGGVSSLIDDGQTGLLSDLTPRNLAAAVLRLHHDPGFARRLAVQAHQVARLRHDPATILQRTLDTYRGILQIPVPFSVAAPSTAMAETA</sequence>
<dbReference type="Proteomes" id="UP001500454">
    <property type="component" value="Unassembled WGS sequence"/>
</dbReference>
<organism evidence="1 2">
    <name type="scientific">Hymenobacter koreensis</name>
    <dbReference type="NCBI Taxonomy" id="1084523"/>
    <lineage>
        <taxon>Bacteria</taxon>
        <taxon>Pseudomonadati</taxon>
        <taxon>Bacteroidota</taxon>
        <taxon>Cytophagia</taxon>
        <taxon>Cytophagales</taxon>
        <taxon>Hymenobacteraceae</taxon>
        <taxon>Hymenobacter</taxon>
    </lineage>
</organism>